<feature type="transmembrane region" description="Helical" evidence="9">
    <location>
        <begin position="230"/>
        <end position="249"/>
    </location>
</feature>
<dbReference type="CDD" id="cd18604">
    <property type="entry name" value="ABC_6TM_VMR1_D2_like"/>
    <property type="match status" value="1"/>
</dbReference>
<keyword evidence="8 9" id="KW-0472">Membrane</keyword>
<sequence>MLLSALSLFSKRTGPVAIDHAIVVWLSILGVYIYRDIWPLATYTLEPADQEEGNVLWVKIALVFIIAAVIPAFRPRPYKPVDPKNPMPVINPEITASWMSRFTYSYLNPLIALGNRVPHVHHDQLPPLADVDSADFLRKRAFHVSPVCFVSVHGILIQENQQHLNHFTDQEFLNLTKEVADDLGITGREYAIIATSIFLGAVCGFLAPTALNRVLSYLETGGAETTIRPWFWIVLLFCGPILACFLELWNMYIMSKVSIWVSVILTQLLFEHALRTRIVSEPSSVEGPESSAPSEQAKKKNYVGRITSLYSIDAATVANTADFMNFALQIPLQITFSMIFLYQILGWSSLVGLAMTIVFLPVPSYFARKLSEVQKSKMNLTDARVEEISELVNVLRTIKLLGWEWKMGERVREKREAELRRLWQTLTLGLLNASMNTLIPVITLLMTYVAYTVVMKGELNASKIFSTMAVLSILRTQVQRFSWRSVLFIQGKVSLDRVNHFLRSAELLDPIPSTDVHHQRTEIGFKDVSFAWSAHDTLSGASSRRHLVLKIEGEVVFKRNGINLIIGPTGSGKTSLLMALLGEMYLLPSRNQDAWVSLPREKGIAYAAQESWIQNATIRDNILFNSSYEEERYRKVLHQCALEYDLQLFEAGDLTEVGERGLTLSGGQKVWRRETRLSIPSDTAKARVTLARAIYSSSEIILLDDVLAALDVHTADWIVNKCLRGDLVRGRTILLVTHNVALVAPIADLVVSVDVDGHVKSQSTNIERALAEEVPASLKSERQVTPLLQTRLEESSQTPGAGGKLVVPEEIAQGRVTWKPLRMFISSLSGSRPLIFFATWVLAIIVGQWIDAFQVWFLGRWGSQYEVHHPSEINLSFYLLGFACIALGNVSLSFLTGRLYNSGVLRSSRVIHAQLIDSVFTSTFRWLDETPTGRIVARCTQDINALDGTIPQSLNVLVNESITMFTKLGAVVLFSPGFLLPGVGIAALGMYSGGSYVKSQLAVKRELSNARAPVIAQFNAAIQGLVSIRAYGAQNAFRDELMRRIDHYSRPARITGTLNRWIALRIDALGALFTASLAAYLVYWTSTSAANSGFSLTMALTFCSCLLYLVRNYNDLEVQSNSLERIQQYIEIEHEPKPTLAGRPPAAWPRSGDLRLRQFGPTVLENISFQIAPGQRIGVVGRTGSGKTSLTLALLRCLVTQGNVYYDGIDTSAINLDALRSNISIIPQTPELLSGTLRQNLDPFGEHDDAVLHSALSSAGLYSLRGGNSEDARLTLDSKISGGGTNLSVGERQIVSLARAIIRGSKLLILDEATSAIDYDTDIIIQDTLRCQFGKDVSVLTVAHRLRTVMDSDKIMVLDSGRIAEFGSPMDLLKKDGGIFKALVEGSGESQKLYSLAEAESSRARAQSF</sequence>
<comment type="subcellular location">
    <subcellularLocation>
        <location evidence="1">Membrane</location>
        <topology evidence="1">Multi-pass membrane protein</topology>
    </subcellularLocation>
</comment>
<keyword evidence="13" id="KW-1185">Reference proteome</keyword>
<feature type="domain" description="ABC transmembrane type-1" evidence="11">
    <location>
        <begin position="191"/>
        <end position="490"/>
    </location>
</feature>
<comment type="caution">
    <text evidence="12">The sequence shown here is derived from an EMBL/GenBank/DDBJ whole genome shotgun (WGS) entry which is preliminary data.</text>
</comment>
<reference evidence="12 13" key="1">
    <citation type="journal article" date="2018" name="Evol. Lett.">
        <title>Horizontal gene cluster transfer increased hallucinogenic mushroom diversity.</title>
        <authorList>
            <person name="Reynolds H.T."/>
            <person name="Vijayakumar V."/>
            <person name="Gluck-Thaler E."/>
            <person name="Korotkin H.B."/>
            <person name="Matheny P.B."/>
            <person name="Slot J.C."/>
        </authorList>
    </citation>
    <scope>NUCLEOTIDE SEQUENCE [LARGE SCALE GENOMIC DNA]</scope>
    <source>
        <strain evidence="12 13">SRW20</strain>
    </source>
</reference>
<dbReference type="InParanoid" id="A0A409W020"/>
<feature type="transmembrane region" description="Helical" evidence="9">
    <location>
        <begin position="433"/>
        <end position="454"/>
    </location>
</feature>
<dbReference type="GO" id="GO:0016020">
    <property type="term" value="C:membrane"/>
    <property type="evidence" value="ECO:0007669"/>
    <property type="project" value="UniProtKB-SubCell"/>
</dbReference>
<feature type="transmembrane region" description="Helical" evidence="9">
    <location>
        <begin position="968"/>
        <end position="992"/>
    </location>
</feature>
<evidence type="ECO:0000313" key="12">
    <source>
        <dbReference type="EMBL" id="PPQ71821.1"/>
    </source>
</evidence>
<dbReference type="Proteomes" id="UP000284706">
    <property type="component" value="Unassembled WGS sequence"/>
</dbReference>
<dbReference type="InterPro" id="IPR003593">
    <property type="entry name" value="AAA+_ATPase"/>
</dbReference>
<protein>
    <recommendedName>
        <fullName evidence="14">P-loop containing nucleoside triphosphate hydrolase protein</fullName>
    </recommendedName>
</protein>
<dbReference type="CDD" id="cd03244">
    <property type="entry name" value="ABCC_MRP_domain2"/>
    <property type="match status" value="1"/>
</dbReference>
<feature type="domain" description="ABC transporter" evidence="10">
    <location>
        <begin position="1149"/>
        <end position="1385"/>
    </location>
</feature>
<dbReference type="PROSITE" id="PS50893">
    <property type="entry name" value="ABC_TRANSPORTER_2"/>
    <property type="match status" value="2"/>
</dbReference>
<feature type="transmembrane region" description="Helical" evidence="9">
    <location>
        <begin position="877"/>
        <end position="900"/>
    </location>
</feature>
<dbReference type="PANTHER" id="PTHR24223">
    <property type="entry name" value="ATP-BINDING CASSETTE SUB-FAMILY C"/>
    <property type="match status" value="1"/>
</dbReference>
<feature type="domain" description="ABC transporter" evidence="10">
    <location>
        <begin position="523"/>
        <end position="780"/>
    </location>
</feature>
<dbReference type="CDD" id="cd03250">
    <property type="entry name" value="ABCC_MRP_domain1"/>
    <property type="match status" value="1"/>
</dbReference>
<dbReference type="InterPro" id="IPR027417">
    <property type="entry name" value="P-loop_NTPase"/>
</dbReference>
<dbReference type="InterPro" id="IPR036640">
    <property type="entry name" value="ABC1_TM_sf"/>
</dbReference>
<evidence type="ECO:0000256" key="7">
    <source>
        <dbReference type="ARBA" id="ARBA00022989"/>
    </source>
</evidence>
<keyword evidence="6" id="KW-0067">ATP-binding</keyword>
<keyword evidence="2" id="KW-0813">Transport</keyword>
<gene>
    <name evidence="12" type="ORF">CVT26_007735</name>
</gene>
<dbReference type="EMBL" id="NHYE01005486">
    <property type="protein sequence ID" value="PPQ71821.1"/>
    <property type="molecule type" value="Genomic_DNA"/>
</dbReference>
<feature type="transmembrane region" description="Helical" evidence="9">
    <location>
        <begin position="16"/>
        <end position="34"/>
    </location>
</feature>
<dbReference type="InterPro" id="IPR050173">
    <property type="entry name" value="ABC_transporter_C-like"/>
</dbReference>
<dbReference type="PROSITE" id="PS50929">
    <property type="entry name" value="ABC_TM1F"/>
    <property type="match status" value="2"/>
</dbReference>
<dbReference type="Gene3D" id="1.20.1560.10">
    <property type="entry name" value="ABC transporter type 1, transmembrane domain"/>
    <property type="match status" value="2"/>
</dbReference>
<dbReference type="GO" id="GO:0005524">
    <property type="term" value="F:ATP binding"/>
    <property type="evidence" value="ECO:0007669"/>
    <property type="project" value="UniProtKB-KW"/>
</dbReference>
<dbReference type="OrthoDB" id="6500128at2759"/>
<dbReference type="Pfam" id="PF00664">
    <property type="entry name" value="ABC_membrane"/>
    <property type="match status" value="2"/>
</dbReference>
<evidence type="ECO:0000256" key="9">
    <source>
        <dbReference type="SAM" id="Phobius"/>
    </source>
</evidence>
<keyword evidence="3 9" id="KW-0812">Transmembrane</keyword>
<dbReference type="FunFam" id="3.40.50.300:FF:000838">
    <property type="entry name" value="ABC multidrug transporter (Eurofung)"/>
    <property type="match status" value="1"/>
</dbReference>
<evidence type="ECO:0000259" key="10">
    <source>
        <dbReference type="PROSITE" id="PS50893"/>
    </source>
</evidence>
<feature type="transmembrane region" description="Helical" evidence="9">
    <location>
        <begin position="54"/>
        <end position="73"/>
    </location>
</feature>
<feature type="domain" description="ABC transmembrane type-1" evidence="11">
    <location>
        <begin position="841"/>
        <end position="1125"/>
    </location>
</feature>
<feature type="transmembrane region" description="Helical" evidence="9">
    <location>
        <begin position="1062"/>
        <end position="1083"/>
    </location>
</feature>
<feature type="transmembrane region" description="Helical" evidence="9">
    <location>
        <begin position="339"/>
        <end position="362"/>
    </location>
</feature>
<dbReference type="SUPFAM" id="SSF90123">
    <property type="entry name" value="ABC transporter transmembrane region"/>
    <property type="match status" value="2"/>
</dbReference>
<keyword evidence="5" id="KW-0547">Nucleotide-binding</keyword>
<evidence type="ECO:0000313" key="13">
    <source>
        <dbReference type="Proteomes" id="UP000284706"/>
    </source>
</evidence>
<dbReference type="SUPFAM" id="SSF52540">
    <property type="entry name" value="P-loop containing nucleoside triphosphate hydrolases"/>
    <property type="match status" value="2"/>
</dbReference>
<dbReference type="GO" id="GO:0140359">
    <property type="term" value="F:ABC-type transporter activity"/>
    <property type="evidence" value="ECO:0007669"/>
    <property type="project" value="InterPro"/>
</dbReference>
<keyword evidence="4" id="KW-0677">Repeat</keyword>
<feature type="transmembrane region" description="Helical" evidence="9">
    <location>
        <begin position="1089"/>
        <end position="1110"/>
    </location>
</feature>
<dbReference type="STRING" id="231916.A0A409W020"/>
<dbReference type="PANTHER" id="PTHR24223:SF356">
    <property type="entry name" value="ATP-BINDING CASSETTE TRANSPORTER ABC4"/>
    <property type="match status" value="1"/>
</dbReference>
<evidence type="ECO:0000259" key="11">
    <source>
        <dbReference type="PROSITE" id="PS50929"/>
    </source>
</evidence>
<dbReference type="FunFam" id="1.20.1560.10:FF:000013">
    <property type="entry name" value="ABC transporter C family member 2"/>
    <property type="match status" value="1"/>
</dbReference>
<feature type="transmembrane region" description="Helical" evidence="9">
    <location>
        <begin position="190"/>
        <end position="210"/>
    </location>
</feature>
<evidence type="ECO:0000256" key="3">
    <source>
        <dbReference type="ARBA" id="ARBA00022692"/>
    </source>
</evidence>
<evidence type="ECO:0000256" key="1">
    <source>
        <dbReference type="ARBA" id="ARBA00004141"/>
    </source>
</evidence>
<accession>A0A409W020</accession>
<dbReference type="SMART" id="SM00382">
    <property type="entry name" value="AAA"/>
    <property type="match status" value="2"/>
</dbReference>
<evidence type="ECO:0000256" key="5">
    <source>
        <dbReference type="ARBA" id="ARBA00022741"/>
    </source>
</evidence>
<dbReference type="Gene3D" id="3.40.50.300">
    <property type="entry name" value="P-loop containing nucleotide triphosphate hydrolases"/>
    <property type="match status" value="2"/>
</dbReference>
<keyword evidence="7 9" id="KW-1133">Transmembrane helix</keyword>
<dbReference type="InterPro" id="IPR003439">
    <property type="entry name" value="ABC_transporter-like_ATP-bd"/>
</dbReference>
<feature type="transmembrane region" description="Helical" evidence="9">
    <location>
        <begin position="834"/>
        <end position="857"/>
    </location>
</feature>
<dbReference type="Pfam" id="PF00005">
    <property type="entry name" value="ABC_tran"/>
    <property type="match status" value="2"/>
</dbReference>
<evidence type="ECO:0000256" key="2">
    <source>
        <dbReference type="ARBA" id="ARBA00022448"/>
    </source>
</evidence>
<evidence type="ECO:0000256" key="8">
    <source>
        <dbReference type="ARBA" id="ARBA00023136"/>
    </source>
</evidence>
<evidence type="ECO:0000256" key="6">
    <source>
        <dbReference type="ARBA" id="ARBA00022840"/>
    </source>
</evidence>
<evidence type="ECO:0008006" key="14">
    <source>
        <dbReference type="Google" id="ProtNLM"/>
    </source>
</evidence>
<organism evidence="12 13">
    <name type="scientific">Gymnopilus dilepis</name>
    <dbReference type="NCBI Taxonomy" id="231916"/>
    <lineage>
        <taxon>Eukaryota</taxon>
        <taxon>Fungi</taxon>
        <taxon>Dikarya</taxon>
        <taxon>Basidiomycota</taxon>
        <taxon>Agaricomycotina</taxon>
        <taxon>Agaricomycetes</taxon>
        <taxon>Agaricomycetidae</taxon>
        <taxon>Agaricales</taxon>
        <taxon>Agaricineae</taxon>
        <taxon>Hymenogastraceae</taxon>
        <taxon>Gymnopilus</taxon>
    </lineage>
</organism>
<dbReference type="CDD" id="cd18596">
    <property type="entry name" value="ABC_6TM_VMR1_D1_like"/>
    <property type="match status" value="1"/>
</dbReference>
<evidence type="ECO:0000256" key="4">
    <source>
        <dbReference type="ARBA" id="ARBA00022737"/>
    </source>
</evidence>
<dbReference type="FunCoup" id="A0A409W020">
    <property type="interactions" value="37"/>
</dbReference>
<name>A0A409W020_9AGAR</name>
<dbReference type="GO" id="GO:0016887">
    <property type="term" value="F:ATP hydrolysis activity"/>
    <property type="evidence" value="ECO:0007669"/>
    <property type="project" value="InterPro"/>
</dbReference>
<dbReference type="InterPro" id="IPR011527">
    <property type="entry name" value="ABC1_TM_dom"/>
</dbReference>
<proteinExistence type="predicted"/>